<reference evidence="3" key="1">
    <citation type="submission" date="2014-11" db="EMBL/GenBank/DDBJ databases">
        <authorList>
            <person name="Otto D Thomas"/>
            <person name="Naeem Raeece"/>
        </authorList>
    </citation>
    <scope>NUCLEOTIDE SEQUENCE</scope>
</reference>
<dbReference type="VEuPathDB" id="CryptoDB:Cvel_6943"/>
<keyword evidence="2" id="KW-0040">ANK repeat</keyword>
<name>A0A0G4HI42_9ALVE</name>
<sequence length="954" mass="104167">MKDPEEVTTALIASGMMGFRGFWKISSLSKKLLSLRDDTTTLGLGSVCSEFSNESGRNEVWRFIDNCFRFDHVKSLQQLLALPGVSDRYPSLLLTQRVLEKYPNSMNCVGFLVEERTNAIARGEYQMSTEILSCERIAAMPSEPLKLMIDRDLIHPRSWIVVDTLACPVLCALIKGDKFEEANALLENGAKADVCAWRRPDPIVAQAAAVPKSELFPLCTLVHRLGSISREAETQVITAPHLIERREKGLSLFRHLAKVVEQTGCLEWKEKAQGAGVGGNGGDGDMGECTAMQLACNYRDAEMIGVLVDVQANCLEGGKGPVSDLPFLVLQSRHPSSSQLSRDSDCAAALKHLAELKRIDLNSITTGEWGETHTPLSLACSLGMVQSGMFLLDTGAVPNRVWKQQYRTVAGRRSRSVVVSASPLFQALTQFSEPLVPRLLEKGADPNEKVVYAWRACTLLQMVLDLPFRSHVGDATAIKFAKMLVNKGAQFGVDIAPPDAHTVFAPLAAPVNENTHLREVFTDVRGGRIDSAITELQNLIARGIDLNGIAPDGHSLLSLACHLGSRPLFDFLLQHGAAVGGGAGWWRGRQNPLVNAADNFPNPKLVSALLQNGADANAVGWRAGTDANRALTSPLQCVMDQIVGGGRQDILLQSMYKVAKLLIDKGAVCTPSRDPVPPTFLNAAENAGLQLPPFLKESHRVSQVSALEKAMQIGDSPLLQLVRESMAAGLTSNEEDARMVTVHLCDRANESQESVDQKGAVLRQWRLAEGFLKGVAGTQVFGHLSQVWPRCRRALARFGSGSWLADLIGQEAARGPILLQIIQSLPKEELEEIHIPATHHPSILPGSTTRRDGDFSPLVVAIRSLWDDGVNALLEKGVDVNRRNFHPNVYLQSPLCAALDLGKFELAQVLIERGAGLLFEESNRAETHKSRIRQIPIRKAAPNSPNWPPMPVRR</sequence>
<dbReference type="PANTHER" id="PTHR24189:SF50">
    <property type="entry name" value="ANKYRIN REPEAT AND SOCS BOX PROTEIN 2"/>
    <property type="match status" value="1"/>
</dbReference>
<dbReference type="PhylomeDB" id="A0A0G4HI42"/>
<organism evidence="3">
    <name type="scientific">Chromera velia CCMP2878</name>
    <dbReference type="NCBI Taxonomy" id="1169474"/>
    <lineage>
        <taxon>Eukaryota</taxon>
        <taxon>Sar</taxon>
        <taxon>Alveolata</taxon>
        <taxon>Colpodellida</taxon>
        <taxon>Chromeraceae</taxon>
        <taxon>Chromera</taxon>
    </lineage>
</organism>
<dbReference type="InterPro" id="IPR050745">
    <property type="entry name" value="Multifunctional_regulatory"/>
</dbReference>
<dbReference type="PANTHER" id="PTHR24189">
    <property type="entry name" value="MYOTROPHIN"/>
    <property type="match status" value="1"/>
</dbReference>
<evidence type="ECO:0000256" key="2">
    <source>
        <dbReference type="ARBA" id="ARBA00023043"/>
    </source>
</evidence>
<dbReference type="SUPFAM" id="SSF48403">
    <property type="entry name" value="Ankyrin repeat"/>
    <property type="match status" value="2"/>
</dbReference>
<proteinExistence type="predicted"/>
<dbReference type="InterPro" id="IPR036770">
    <property type="entry name" value="Ankyrin_rpt-contain_sf"/>
</dbReference>
<keyword evidence="1" id="KW-0677">Repeat</keyword>
<dbReference type="AlphaFoldDB" id="A0A0G4HI42"/>
<evidence type="ECO:0000256" key="1">
    <source>
        <dbReference type="ARBA" id="ARBA00022737"/>
    </source>
</evidence>
<gene>
    <name evidence="3" type="ORF">Cvel_6943</name>
</gene>
<dbReference type="InterPro" id="IPR002110">
    <property type="entry name" value="Ankyrin_rpt"/>
</dbReference>
<protein>
    <submittedName>
        <fullName evidence="3">Uncharacterized protein</fullName>
    </submittedName>
</protein>
<dbReference type="EMBL" id="CDMZ01002757">
    <property type="protein sequence ID" value="CEM43777.1"/>
    <property type="molecule type" value="Genomic_DNA"/>
</dbReference>
<dbReference type="Gene3D" id="1.25.40.20">
    <property type="entry name" value="Ankyrin repeat-containing domain"/>
    <property type="match status" value="3"/>
</dbReference>
<evidence type="ECO:0000313" key="3">
    <source>
        <dbReference type="EMBL" id="CEM43777.1"/>
    </source>
</evidence>
<accession>A0A0G4HI42</accession>
<dbReference type="SMART" id="SM00248">
    <property type="entry name" value="ANK"/>
    <property type="match status" value="7"/>
</dbReference>